<feature type="region of interest" description="Disordered" evidence="1">
    <location>
        <begin position="1"/>
        <end position="66"/>
    </location>
</feature>
<proteinExistence type="predicted"/>
<evidence type="ECO:0000256" key="1">
    <source>
        <dbReference type="SAM" id="MobiDB-lite"/>
    </source>
</evidence>
<dbReference type="EMBL" id="JAACNO010001437">
    <property type="protein sequence ID" value="KAF4140622.1"/>
    <property type="molecule type" value="Genomic_DNA"/>
</dbReference>
<comment type="caution">
    <text evidence="2">The sequence shown here is derived from an EMBL/GenBank/DDBJ whole genome shotgun (WGS) entry which is preliminary data.</text>
</comment>
<evidence type="ECO:0000313" key="2">
    <source>
        <dbReference type="EMBL" id="KAF4140622.1"/>
    </source>
</evidence>
<name>A0A8S9UMF2_PHYIN</name>
<reference evidence="2" key="1">
    <citation type="submission" date="2020-03" db="EMBL/GenBank/DDBJ databases">
        <title>Hybrid Assembly of Korean Phytophthora infestans isolates.</title>
        <authorList>
            <person name="Prokchorchik M."/>
            <person name="Lee Y."/>
            <person name="Seo J."/>
            <person name="Cho J.-H."/>
            <person name="Park Y.-E."/>
            <person name="Jang D.-C."/>
            <person name="Im J.-S."/>
            <person name="Choi J.-G."/>
            <person name="Park H.-J."/>
            <person name="Lee G.-B."/>
            <person name="Lee Y.-G."/>
            <person name="Hong S.-Y."/>
            <person name="Cho K."/>
            <person name="Sohn K.H."/>
        </authorList>
    </citation>
    <scope>NUCLEOTIDE SEQUENCE</scope>
    <source>
        <strain evidence="2">KR_2_A2</strain>
    </source>
</reference>
<organism evidence="2 3">
    <name type="scientific">Phytophthora infestans</name>
    <name type="common">Potato late blight agent</name>
    <name type="synonym">Botrytis infestans</name>
    <dbReference type="NCBI Taxonomy" id="4787"/>
    <lineage>
        <taxon>Eukaryota</taxon>
        <taxon>Sar</taxon>
        <taxon>Stramenopiles</taxon>
        <taxon>Oomycota</taxon>
        <taxon>Peronosporomycetes</taxon>
        <taxon>Peronosporales</taxon>
        <taxon>Peronosporaceae</taxon>
        <taxon>Phytophthora</taxon>
    </lineage>
</organism>
<sequence length="92" mass="9629">MEIGGLLNDDAGGAEWGWSDVEEEDDTGSVITLGGGEDIASESESESPATADPLHRPTRTAGNPYVDNHFSGSGLLLLPKGKVKAAYKERAN</sequence>
<dbReference type="Proteomes" id="UP000704712">
    <property type="component" value="Unassembled WGS sequence"/>
</dbReference>
<accession>A0A8S9UMF2</accession>
<protein>
    <submittedName>
        <fullName evidence="2">Uncharacterized protein</fullName>
    </submittedName>
</protein>
<gene>
    <name evidence="2" type="ORF">GN958_ATG10202</name>
</gene>
<dbReference type="AlphaFoldDB" id="A0A8S9UMF2"/>
<evidence type="ECO:0000313" key="3">
    <source>
        <dbReference type="Proteomes" id="UP000704712"/>
    </source>
</evidence>